<dbReference type="GO" id="GO:0005829">
    <property type="term" value="C:cytosol"/>
    <property type="evidence" value="ECO:0007669"/>
    <property type="project" value="TreeGrafter"/>
</dbReference>
<comment type="function">
    <text evidence="5">A translational regulator that binds mRNA to regulate translation initiation and/or mRNA stability. Usually binds in the 5'-UTR at or near the Shine-Dalgarno sequence preventing ribosome-binding, thus repressing translation. Its main target seems to be the major flagellin gene, while its function is anatagonized by FliW.</text>
</comment>
<evidence type="ECO:0000256" key="3">
    <source>
        <dbReference type="ARBA" id="ARBA00022845"/>
    </source>
</evidence>
<comment type="caution">
    <text evidence="6">The sequence shown here is derived from an EMBL/GenBank/DDBJ whole genome shotgun (WGS) entry which is preliminary data.</text>
</comment>
<comment type="similarity">
    <text evidence="5">Belongs to the CsrA/RsmA family.</text>
</comment>
<comment type="subcellular location">
    <subcellularLocation>
        <location evidence="5">Cytoplasm</location>
    </subcellularLocation>
</comment>
<organism evidence="6 7">
    <name type="scientific">Candidatus Brocadia sapporoensis</name>
    <dbReference type="NCBI Taxonomy" id="392547"/>
    <lineage>
        <taxon>Bacteria</taxon>
        <taxon>Pseudomonadati</taxon>
        <taxon>Planctomycetota</taxon>
        <taxon>Candidatus Brocadiia</taxon>
        <taxon>Candidatus Brocadiales</taxon>
        <taxon>Candidatus Brocadiaceae</taxon>
        <taxon>Candidatus Brocadia</taxon>
    </lineage>
</organism>
<evidence type="ECO:0000313" key="6">
    <source>
        <dbReference type="EMBL" id="OQD44755.1"/>
    </source>
</evidence>
<dbReference type="InterPro" id="IPR003751">
    <property type="entry name" value="CsrA"/>
</dbReference>
<name>A0A1V6LX92_9BACT</name>
<keyword evidence="4 5" id="KW-0694">RNA-binding</keyword>
<dbReference type="EMBL" id="MJUW02000117">
    <property type="protein sequence ID" value="OQD44755.1"/>
    <property type="molecule type" value="Genomic_DNA"/>
</dbReference>
<keyword evidence="2 5" id="KW-0678">Repressor</keyword>
<dbReference type="NCBIfam" id="TIGR00202">
    <property type="entry name" value="csrA"/>
    <property type="match status" value="1"/>
</dbReference>
<accession>A0A1V6LX92</accession>
<comment type="subunit">
    <text evidence="5">Homodimer; the beta-strands of each monomer intercalate to form a hydrophobic core, while the alpha-helices form wings that extend away from the core.</text>
</comment>
<dbReference type="AlphaFoldDB" id="A0A1V6LX92"/>
<sequence length="104" mass="11769">MLVLTRKLGESITIGDEVKITIVDCQGKQVKVGIVAPKHVKVHREEIFEKIQQENIKAAKVSKRALAEVAQNLKKNDIRSNTIWKDTASSCENSIKKENNHDKY</sequence>
<dbReference type="GO" id="GO:0048027">
    <property type="term" value="F:mRNA 5'-UTR binding"/>
    <property type="evidence" value="ECO:0007669"/>
    <property type="project" value="UniProtKB-UniRule"/>
</dbReference>
<gene>
    <name evidence="5" type="primary">csrA</name>
    <name evidence="6" type="ORF">BIY37_12110</name>
</gene>
<dbReference type="SUPFAM" id="SSF117130">
    <property type="entry name" value="CsrA-like"/>
    <property type="match status" value="1"/>
</dbReference>
<evidence type="ECO:0000313" key="7">
    <source>
        <dbReference type="Proteomes" id="UP000242219"/>
    </source>
</evidence>
<dbReference type="PANTHER" id="PTHR34984:SF1">
    <property type="entry name" value="CARBON STORAGE REGULATOR"/>
    <property type="match status" value="1"/>
</dbReference>
<dbReference type="GO" id="GO:1902208">
    <property type="term" value="P:regulation of bacterial-type flagellum assembly"/>
    <property type="evidence" value="ECO:0007669"/>
    <property type="project" value="UniProtKB-UniRule"/>
</dbReference>
<proteinExistence type="inferred from homology"/>
<dbReference type="PANTHER" id="PTHR34984">
    <property type="entry name" value="CARBON STORAGE REGULATOR"/>
    <property type="match status" value="1"/>
</dbReference>
<dbReference type="InterPro" id="IPR036107">
    <property type="entry name" value="CsrA_sf"/>
</dbReference>
<evidence type="ECO:0000256" key="5">
    <source>
        <dbReference type="HAMAP-Rule" id="MF_00167"/>
    </source>
</evidence>
<keyword evidence="5" id="KW-1005">Bacterial flagellum biogenesis</keyword>
<evidence type="ECO:0000256" key="2">
    <source>
        <dbReference type="ARBA" id="ARBA00022491"/>
    </source>
</evidence>
<evidence type="ECO:0000256" key="1">
    <source>
        <dbReference type="ARBA" id="ARBA00022490"/>
    </source>
</evidence>
<keyword evidence="3 5" id="KW-0810">Translation regulation</keyword>
<reference evidence="6 7" key="1">
    <citation type="journal article" date="2016" name="Genome Announc.">
        <title>Draft Genome Sequence of the Anaerobic Ammonium-Oxidizing Bacterium 'Candidatus Brocadia sp. 40'.</title>
        <authorList>
            <person name="Ali M."/>
            <person name="Haroon M.F."/>
            <person name="Narita Y."/>
            <person name="Zhang L."/>
            <person name="Rangel Shaw D."/>
            <person name="Okabe S."/>
            <person name="Saikaly P.E."/>
        </authorList>
    </citation>
    <scope>NUCLEOTIDE SEQUENCE [LARGE SCALE GENOMIC DNA]</scope>
    <source>
        <strain evidence="6 7">40</strain>
    </source>
</reference>
<dbReference type="GO" id="GO:0006402">
    <property type="term" value="P:mRNA catabolic process"/>
    <property type="evidence" value="ECO:0007669"/>
    <property type="project" value="InterPro"/>
</dbReference>
<protein>
    <recommendedName>
        <fullName evidence="5">Translational regulator CsrA</fullName>
    </recommendedName>
</protein>
<keyword evidence="1 5" id="KW-0963">Cytoplasm</keyword>
<dbReference type="Proteomes" id="UP000242219">
    <property type="component" value="Unassembled WGS sequence"/>
</dbReference>
<dbReference type="HAMAP" id="MF_00167">
    <property type="entry name" value="CsrA"/>
    <property type="match status" value="1"/>
</dbReference>
<dbReference type="GO" id="GO:0044781">
    <property type="term" value="P:bacterial-type flagellum organization"/>
    <property type="evidence" value="ECO:0007669"/>
    <property type="project" value="UniProtKB-KW"/>
</dbReference>
<keyword evidence="7" id="KW-1185">Reference proteome</keyword>
<evidence type="ECO:0000256" key="4">
    <source>
        <dbReference type="ARBA" id="ARBA00022884"/>
    </source>
</evidence>
<dbReference type="GO" id="GO:0045947">
    <property type="term" value="P:negative regulation of translational initiation"/>
    <property type="evidence" value="ECO:0007669"/>
    <property type="project" value="UniProtKB-UniRule"/>
</dbReference>
<dbReference type="NCBIfam" id="NF002469">
    <property type="entry name" value="PRK01712.1"/>
    <property type="match status" value="1"/>
</dbReference>
<dbReference type="FunFam" id="2.60.40.4380:FF:000002">
    <property type="entry name" value="Translational regulator CsrA"/>
    <property type="match status" value="1"/>
</dbReference>
<dbReference type="GO" id="GO:0006109">
    <property type="term" value="P:regulation of carbohydrate metabolic process"/>
    <property type="evidence" value="ECO:0007669"/>
    <property type="project" value="InterPro"/>
</dbReference>
<dbReference type="Gene3D" id="2.60.40.4380">
    <property type="entry name" value="Translational regulator CsrA"/>
    <property type="match status" value="1"/>
</dbReference>
<dbReference type="Pfam" id="PF02599">
    <property type="entry name" value="CsrA"/>
    <property type="match status" value="1"/>
</dbReference>